<name>A0A8S5TVK8_9CAUD</name>
<reference evidence="1" key="1">
    <citation type="journal article" date="2021" name="Proc. Natl. Acad. Sci. U.S.A.">
        <title>A Catalog of Tens of Thousands of Viruses from Human Metagenomes Reveals Hidden Associations with Chronic Diseases.</title>
        <authorList>
            <person name="Tisza M.J."/>
            <person name="Buck C.B."/>
        </authorList>
    </citation>
    <scope>NUCLEOTIDE SEQUENCE</scope>
    <source>
        <strain evidence="1">Ctx254</strain>
    </source>
</reference>
<organism evidence="1">
    <name type="scientific">Siphoviridae sp. ctx254</name>
    <dbReference type="NCBI Taxonomy" id="2825737"/>
    <lineage>
        <taxon>Viruses</taxon>
        <taxon>Duplodnaviria</taxon>
        <taxon>Heunggongvirae</taxon>
        <taxon>Uroviricota</taxon>
        <taxon>Caudoviricetes</taxon>
    </lineage>
</organism>
<accession>A0A8S5TVK8</accession>
<protein>
    <submittedName>
        <fullName evidence="1">2-cysteine adaptor domain protein</fullName>
    </submittedName>
</protein>
<sequence length="61" mass="7194">MLSLKSSVKPGFFFWKSYSRLNRFVRAVNPFTGRKIKYSTHSTVFYSTILLSLRRILTCLE</sequence>
<evidence type="ECO:0000313" key="1">
    <source>
        <dbReference type="EMBL" id="DAF86208.1"/>
    </source>
</evidence>
<proteinExistence type="predicted"/>
<dbReference type="EMBL" id="BK015941">
    <property type="protein sequence ID" value="DAF86208.1"/>
    <property type="molecule type" value="Genomic_DNA"/>
</dbReference>